<evidence type="ECO:0000313" key="2">
    <source>
        <dbReference type="Proteomes" id="UP001057291"/>
    </source>
</evidence>
<dbReference type="EMBL" id="BOQE01000001">
    <property type="protein sequence ID" value="GIM47035.1"/>
    <property type="molecule type" value="Genomic_DNA"/>
</dbReference>
<proteinExistence type="predicted"/>
<sequence length="124" mass="13419">MDPRAQSIVNQVASLSGQFGVTVTVKRIVQAATPIRNVFGTPMNATTETFTANVIIESQKIDLMATIAGGKPKEVLKLITNAGTFLLGDEIVFNGHTYKVEYLQPVPFVGVDVVDFVHATREVD</sequence>
<dbReference type="Proteomes" id="UP001057291">
    <property type="component" value="Unassembled WGS sequence"/>
</dbReference>
<accession>A0AAV4LGS1</accession>
<organism evidence="1 2">
    <name type="scientific">Collibacillus ludicampi</name>
    <dbReference type="NCBI Taxonomy" id="2771369"/>
    <lineage>
        <taxon>Bacteria</taxon>
        <taxon>Bacillati</taxon>
        <taxon>Bacillota</taxon>
        <taxon>Bacilli</taxon>
        <taxon>Bacillales</taxon>
        <taxon>Alicyclobacillaceae</taxon>
        <taxon>Collibacillus</taxon>
    </lineage>
</organism>
<keyword evidence="2" id="KW-1185">Reference proteome</keyword>
<reference evidence="1" key="1">
    <citation type="journal article" date="2023" name="Int. J. Syst. Evol. Microbiol.">
        <title>Collibacillus ludicampi gen. nov., sp. nov., a new soil bacterium of the family Alicyclobacillaceae.</title>
        <authorList>
            <person name="Jojima T."/>
            <person name="Ioku Y."/>
            <person name="Fukuta Y."/>
            <person name="Shirasaka N."/>
            <person name="Matsumura Y."/>
            <person name="Mori M."/>
        </authorList>
    </citation>
    <scope>NUCLEOTIDE SEQUENCE</scope>
    <source>
        <strain evidence="1">TP075</strain>
    </source>
</reference>
<evidence type="ECO:0008006" key="3">
    <source>
        <dbReference type="Google" id="ProtNLM"/>
    </source>
</evidence>
<comment type="caution">
    <text evidence="1">The sequence shown here is derived from an EMBL/GenBank/DDBJ whole genome shotgun (WGS) entry which is preliminary data.</text>
</comment>
<gene>
    <name evidence="1" type="ORF">DNHGIG_25840</name>
</gene>
<evidence type="ECO:0000313" key="1">
    <source>
        <dbReference type="EMBL" id="GIM47035.1"/>
    </source>
</evidence>
<dbReference type="RefSeq" id="WP_282200059.1">
    <property type="nucleotide sequence ID" value="NZ_BOQE01000001.1"/>
</dbReference>
<name>A0AAV4LGS1_9BACL</name>
<dbReference type="AlphaFoldDB" id="A0AAV4LGS1"/>
<protein>
    <recommendedName>
        <fullName evidence="3">Phage protein</fullName>
    </recommendedName>
</protein>